<dbReference type="Proteomes" id="UP000637578">
    <property type="component" value="Unassembled WGS sequence"/>
</dbReference>
<dbReference type="RefSeq" id="WP_189054378.1">
    <property type="nucleotide sequence ID" value="NZ_BMMK01000003.1"/>
</dbReference>
<name>A0A8J3C9U1_9PSEU</name>
<evidence type="ECO:0000313" key="2">
    <source>
        <dbReference type="Proteomes" id="UP000637578"/>
    </source>
</evidence>
<organism evidence="1 2">
    <name type="scientific">Longimycelium tulufanense</name>
    <dbReference type="NCBI Taxonomy" id="907463"/>
    <lineage>
        <taxon>Bacteria</taxon>
        <taxon>Bacillati</taxon>
        <taxon>Actinomycetota</taxon>
        <taxon>Actinomycetes</taxon>
        <taxon>Pseudonocardiales</taxon>
        <taxon>Pseudonocardiaceae</taxon>
        <taxon>Longimycelium</taxon>
    </lineage>
</organism>
<proteinExistence type="predicted"/>
<sequence length="110" mass="12072">MFVYQTYWIWTQGKITGSLTLTLDPNRIYLVTGALVAKQGGDAGQVYISTVCRRSGHLVRCGVRDDGLDVEQSVKRLGLTEVLSNSTRVTIKLRGTGGLHRAEGVVYDIT</sequence>
<keyword evidence="2" id="KW-1185">Reference proteome</keyword>
<comment type="caution">
    <text evidence="1">The sequence shown here is derived from an EMBL/GenBank/DDBJ whole genome shotgun (WGS) entry which is preliminary data.</text>
</comment>
<reference evidence="1" key="1">
    <citation type="journal article" date="2014" name="Int. J. Syst. Evol. Microbiol.">
        <title>Complete genome sequence of Corynebacterium casei LMG S-19264T (=DSM 44701T), isolated from a smear-ripened cheese.</title>
        <authorList>
            <consortium name="US DOE Joint Genome Institute (JGI-PGF)"/>
            <person name="Walter F."/>
            <person name="Albersmeier A."/>
            <person name="Kalinowski J."/>
            <person name="Ruckert C."/>
        </authorList>
    </citation>
    <scope>NUCLEOTIDE SEQUENCE</scope>
    <source>
        <strain evidence="1">CGMCC 4.5737</strain>
    </source>
</reference>
<evidence type="ECO:0000313" key="1">
    <source>
        <dbReference type="EMBL" id="GGM40952.1"/>
    </source>
</evidence>
<dbReference type="EMBL" id="BMMK01000003">
    <property type="protein sequence ID" value="GGM40952.1"/>
    <property type="molecule type" value="Genomic_DNA"/>
</dbReference>
<protein>
    <submittedName>
        <fullName evidence="1">Uncharacterized protein</fullName>
    </submittedName>
</protein>
<gene>
    <name evidence="1" type="ORF">GCM10012275_09910</name>
</gene>
<reference evidence="1" key="2">
    <citation type="submission" date="2020-09" db="EMBL/GenBank/DDBJ databases">
        <authorList>
            <person name="Sun Q."/>
            <person name="Zhou Y."/>
        </authorList>
    </citation>
    <scope>NUCLEOTIDE SEQUENCE</scope>
    <source>
        <strain evidence="1">CGMCC 4.5737</strain>
    </source>
</reference>
<accession>A0A8J3C9U1</accession>
<dbReference type="AlphaFoldDB" id="A0A8J3C9U1"/>